<dbReference type="AlphaFoldDB" id="A0A0A9F4R2"/>
<evidence type="ECO:0000313" key="1">
    <source>
        <dbReference type="EMBL" id="JAE07342.1"/>
    </source>
</evidence>
<name>A0A0A9F4R2_ARUDO</name>
<reference evidence="1" key="2">
    <citation type="journal article" date="2015" name="Data Brief">
        <title>Shoot transcriptome of the giant reed, Arundo donax.</title>
        <authorList>
            <person name="Barrero R.A."/>
            <person name="Guerrero F.D."/>
            <person name="Moolhuijzen P."/>
            <person name="Goolsby J.A."/>
            <person name="Tidwell J."/>
            <person name="Bellgard S.E."/>
            <person name="Bellgard M.I."/>
        </authorList>
    </citation>
    <scope>NUCLEOTIDE SEQUENCE</scope>
    <source>
        <tissue evidence="1">Shoot tissue taken approximately 20 cm above the soil surface</tissue>
    </source>
</reference>
<protein>
    <submittedName>
        <fullName evidence="1">Uncharacterized protein</fullName>
    </submittedName>
</protein>
<dbReference type="EMBL" id="GBRH01190554">
    <property type="protein sequence ID" value="JAE07342.1"/>
    <property type="molecule type" value="Transcribed_RNA"/>
</dbReference>
<sequence length="41" mass="4664">MGYFFFHLVAILSMRRLFVQPVEPLCSFLLSLVPGMTCVLS</sequence>
<proteinExistence type="predicted"/>
<accession>A0A0A9F4R2</accession>
<organism evidence="1">
    <name type="scientific">Arundo donax</name>
    <name type="common">Giant reed</name>
    <name type="synonym">Donax arundinaceus</name>
    <dbReference type="NCBI Taxonomy" id="35708"/>
    <lineage>
        <taxon>Eukaryota</taxon>
        <taxon>Viridiplantae</taxon>
        <taxon>Streptophyta</taxon>
        <taxon>Embryophyta</taxon>
        <taxon>Tracheophyta</taxon>
        <taxon>Spermatophyta</taxon>
        <taxon>Magnoliopsida</taxon>
        <taxon>Liliopsida</taxon>
        <taxon>Poales</taxon>
        <taxon>Poaceae</taxon>
        <taxon>PACMAD clade</taxon>
        <taxon>Arundinoideae</taxon>
        <taxon>Arundineae</taxon>
        <taxon>Arundo</taxon>
    </lineage>
</organism>
<reference evidence="1" key="1">
    <citation type="submission" date="2014-09" db="EMBL/GenBank/DDBJ databases">
        <authorList>
            <person name="Magalhaes I.L.F."/>
            <person name="Oliveira U."/>
            <person name="Santos F.R."/>
            <person name="Vidigal T.H.D.A."/>
            <person name="Brescovit A.D."/>
            <person name="Santos A.J."/>
        </authorList>
    </citation>
    <scope>NUCLEOTIDE SEQUENCE</scope>
    <source>
        <tissue evidence="1">Shoot tissue taken approximately 20 cm above the soil surface</tissue>
    </source>
</reference>